<dbReference type="PROSITE" id="PS50048">
    <property type="entry name" value="ZN2_CY6_FUNGAL_2"/>
    <property type="match status" value="1"/>
</dbReference>
<dbReference type="PROSITE" id="PS00463">
    <property type="entry name" value="ZN2_CY6_FUNGAL_1"/>
    <property type="match status" value="1"/>
</dbReference>
<dbReference type="AlphaFoldDB" id="A0A2C5ZPG6"/>
<dbReference type="InterPro" id="IPR001138">
    <property type="entry name" value="Zn2Cys6_DnaBD"/>
</dbReference>
<evidence type="ECO:0000313" key="8">
    <source>
        <dbReference type="EMBL" id="PHH81713.1"/>
    </source>
</evidence>
<organism evidence="8 9">
    <name type="scientific">Ophiocordyceps australis</name>
    <dbReference type="NCBI Taxonomy" id="1399860"/>
    <lineage>
        <taxon>Eukaryota</taxon>
        <taxon>Fungi</taxon>
        <taxon>Dikarya</taxon>
        <taxon>Ascomycota</taxon>
        <taxon>Pezizomycotina</taxon>
        <taxon>Sordariomycetes</taxon>
        <taxon>Hypocreomycetidae</taxon>
        <taxon>Hypocreales</taxon>
        <taxon>Ophiocordycipitaceae</taxon>
        <taxon>Ophiocordyceps</taxon>
    </lineage>
</organism>
<evidence type="ECO:0000256" key="3">
    <source>
        <dbReference type="ARBA" id="ARBA00023125"/>
    </source>
</evidence>
<dbReference type="Pfam" id="PF00172">
    <property type="entry name" value="Zn_clus"/>
    <property type="match status" value="1"/>
</dbReference>
<evidence type="ECO:0000313" key="9">
    <source>
        <dbReference type="Proteomes" id="UP000224854"/>
    </source>
</evidence>
<feature type="region of interest" description="Disordered" evidence="6">
    <location>
        <begin position="299"/>
        <end position="327"/>
    </location>
</feature>
<reference evidence="8 9" key="1">
    <citation type="submission" date="2017-06" db="EMBL/GenBank/DDBJ databases">
        <title>Ant-infecting Ophiocordyceps genomes reveal a high diversity of potential behavioral manipulation genes and a possible major role for enterotoxins.</title>
        <authorList>
            <person name="De Bekker C."/>
            <person name="Evans H.C."/>
            <person name="Brachmann A."/>
            <person name="Hughes D.P."/>
        </authorList>
    </citation>
    <scope>NUCLEOTIDE SEQUENCE [LARGE SCALE GENOMIC DNA]</scope>
    <source>
        <strain evidence="8 9">1348a</strain>
    </source>
</reference>
<gene>
    <name evidence="8" type="ORF">CDD82_111</name>
</gene>
<dbReference type="Proteomes" id="UP000224854">
    <property type="component" value="Unassembled WGS sequence"/>
</dbReference>
<dbReference type="SUPFAM" id="SSF57701">
    <property type="entry name" value="Zn2/Cys6 DNA-binding domain"/>
    <property type="match status" value="1"/>
</dbReference>
<dbReference type="GO" id="GO:0008270">
    <property type="term" value="F:zinc ion binding"/>
    <property type="evidence" value="ECO:0007669"/>
    <property type="project" value="InterPro"/>
</dbReference>
<protein>
    <recommendedName>
        <fullName evidence="7">Zn(2)-C6 fungal-type domain-containing protein</fullName>
    </recommendedName>
</protein>
<evidence type="ECO:0000256" key="4">
    <source>
        <dbReference type="ARBA" id="ARBA00023163"/>
    </source>
</evidence>
<keyword evidence="5" id="KW-0539">Nucleus</keyword>
<evidence type="ECO:0000256" key="6">
    <source>
        <dbReference type="SAM" id="MobiDB-lite"/>
    </source>
</evidence>
<name>A0A2C5ZPG6_9HYPO</name>
<feature type="region of interest" description="Disordered" evidence="6">
    <location>
        <begin position="1"/>
        <end position="97"/>
    </location>
</feature>
<evidence type="ECO:0000256" key="2">
    <source>
        <dbReference type="ARBA" id="ARBA00023015"/>
    </source>
</evidence>
<dbReference type="GO" id="GO:0003677">
    <property type="term" value="F:DNA binding"/>
    <property type="evidence" value="ECO:0007669"/>
    <property type="project" value="UniProtKB-KW"/>
</dbReference>
<feature type="region of interest" description="Disordered" evidence="6">
    <location>
        <begin position="345"/>
        <end position="366"/>
    </location>
</feature>
<keyword evidence="2" id="KW-0805">Transcription regulation</keyword>
<evidence type="ECO:0000256" key="1">
    <source>
        <dbReference type="ARBA" id="ARBA00022723"/>
    </source>
</evidence>
<proteinExistence type="predicted"/>
<feature type="compositionally biased region" description="Basic and acidic residues" evidence="6">
    <location>
        <begin position="72"/>
        <end position="89"/>
    </location>
</feature>
<keyword evidence="4" id="KW-0804">Transcription</keyword>
<evidence type="ECO:0000259" key="7">
    <source>
        <dbReference type="PROSITE" id="PS50048"/>
    </source>
</evidence>
<keyword evidence="3" id="KW-0238">DNA-binding</keyword>
<accession>A0A2C5ZPG6</accession>
<comment type="caution">
    <text evidence="8">The sequence shown here is derived from an EMBL/GenBank/DDBJ whole genome shotgun (WGS) entry which is preliminary data.</text>
</comment>
<dbReference type="SMART" id="SM00066">
    <property type="entry name" value="GAL4"/>
    <property type="match status" value="1"/>
</dbReference>
<feature type="compositionally biased region" description="Low complexity" evidence="6">
    <location>
        <begin position="49"/>
        <end position="71"/>
    </location>
</feature>
<dbReference type="InterPro" id="IPR050797">
    <property type="entry name" value="Carb_Metab_Trans_Reg"/>
</dbReference>
<dbReference type="InterPro" id="IPR036864">
    <property type="entry name" value="Zn2-C6_fun-type_DNA-bd_sf"/>
</dbReference>
<keyword evidence="1" id="KW-0479">Metal-binding</keyword>
<evidence type="ECO:0000256" key="5">
    <source>
        <dbReference type="ARBA" id="ARBA00023242"/>
    </source>
</evidence>
<keyword evidence="9" id="KW-1185">Reference proteome</keyword>
<dbReference type="Gene3D" id="4.10.240.10">
    <property type="entry name" value="Zn(2)-C6 fungal-type DNA-binding domain"/>
    <property type="match status" value="1"/>
</dbReference>
<dbReference type="OrthoDB" id="5426978at2759"/>
<dbReference type="PANTHER" id="PTHR31668">
    <property type="entry name" value="GLUCOSE TRANSPORT TRANSCRIPTION REGULATOR RGT1-RELATED-RELATED"/>
    <property type="match status" value="1"/>
</dbReference>
<dbReference type="EMBL" id="NJEU01000101">
    <property type="protein sequence ID" value="PHH81713.1"/>
    <property type="molecule type" value="Genomic_DNA"/>
</dbReference>
<feature type="domain" description="Zn(2)-C6 fungal-type" evidence="7">
    <location>
        <begin position="193"/>
        <end position="227"/>
    </location>
</feature>
<dbReference type="CDD" id="cd12148">
    <property type="entry name" value="fungal_TF_MHR"/>
    <property type="match status" value="1"/>
</dbReference>
<dbReference type="PANTHER" id="PTHR31668:SF26">
    <property type="entry name" value="GLUCOSE TRANSPORT TRANSCRIPTION REGULATOR RGT1-RELATED"/>
    <property type="match status" value="1"/>
</dbReference>
<dbReference type="CDD" id="cd00067">
    <property type="entry name" value="GAL4"/>
    <property type="match status" value="1"/>
</dbReference>
<dbReference type="GO" id="GO:0000981">
    <property type="term" value="F:DNA-binding transcription factor activity, RNA polymerase II-specific"/>
    <property type="evidence" value="ECO:0007669"/>
    <property type="project" value="InterPro"/>
</dbReference>
<sequence length="754" mass="82162">MSPGREGEQEESTGLTYPSPGVEAMDTGPFYHASARDGTRDQQNSDGAQQPLQQPEQQQQQQQQQHPSEQAQTREHQESHVPPHEEPSPHQHTSPPTNLEELQLAAQLGDELAGTSMIHTTDPNMAVDEHGMRNIMPHPEPDQHHTPPYVHDAPAPEHMAQHSLSASVGPPLPAQYQMGDNVPPRKRSKVSRACDECRRKKIKCDAQSDTGDTPCSSCARSHVRCLFSRVPQKRGPSKGYIKELADRIYSIENKLESESNLTQDDIDKLFTSDRPRSHSNATLADESCRKRPFASISAGDYGSPIATRQTPWGSEARSLQPASAETEGFNSQVYTNNEALAPQAKPFKPETAPSRPPVASMEASVSDADNLPSIDDGALQDYLNTIQPIYPILPSNMTRLQSLLSQCPAYLKSAFSIAILSVGKGSPGDVKHADALLHEWESSNAPRRPRAADIVHLQTLTLLIIDADWRGSATLPYLLARALTLASSLRAWNLMLTDSSDADSEDQLIVKIWLSLVLMDRWHAVGTGKRALIPQSSIVMRAGIQDVVGEVCFHLIRFSRLLNTIAMAVSDMAPGATTTDHVQAAVMEGLVENIRECLPGHITAASYPLVHLAYWHCRLLVTLLNPDATADDSMWCTRELANMLSSTAHLRSPMVHHYVSLAVLSLGKLVNARSTGEKATQLVKGMLEAAPGSHWDGVKDRLAEILRPTSSVEATASQGLQHLADLATAHEGLMPGSGEVAMGQSLGSGYLNLI</sequence>